<reference evidence="7 8" key="1">
    <citation type="submission" date="2018-04" db="EMBL/GenBank/DDBJ databases">
        <title>Genomic Encyclopedia of Archaeal and Bacterial Type Strains, Phase II (KMG-II): from individual species to whole genera.</title>
        <authorList>
            <person name="Goeker M."/>
        </authorList>
    </citation>
    <scope>NUCLEOTIDE SEQUENCE [LARGE SCALE GENOMIC DNA]</scope>
    <source>
        <strain evidence="7 8">DSM 28823</strain>
    </source>
</reference>
<dbReference type="SUPFAM" id="SSF103473">
    <property type="entry name" value="MFS general substrate transporter"/>
    <property type="match status" value="1"/>
</dbReference>
<dbReference type="AlphaFoldDB" id="A0A2T5C022"/>
<comment type="subcellular location">
    <subcellularLocation>
        <location evidence="1">Membrane</location>
        <topology evidence="1">Multi-pass membrane protein</topology>
    </subcellularLocation>
</comment>
<dbReference type="PANTHER" id="PTHR42718:SF9">
    <property type="entry name" value="MAJOR FACILITATOR SUPERFAMILY MULTIDRUG TRANSPORTER MFSC"/>
    <property type="match status" value="1"/>
</dbReference>
<keyword evidence="2" id="KW-0813">Transport</keyword>
<dbReference type="Gene3D" id="1.20.1250.20">
    <property type="entry name" value="MFS general substrate transporter like domains"/>
    <property type="match status" value="1"/>
</dbReference>
<dbReference type="EMBL" id="QAAD01000012">
    <property type="protein sequence ID" value="PTN07906.1"/>
    <property type="molecule type" value="Genomic_DNA"/>
</dbReference>
<evidence type="ECO:0000313" key="7">
    <source>
        <dbReference type="EMBL" id="PTN07906.1"/>
    </source>
</evidence>
<feature type="transmembrane region" description="Helical" evidence="6">
    <location>
        <begin position="400"/>
        <end position="421"/>
    </location>
</feature>
<evidence type="ECO:0000256" key="6">
    <source>
        <dbReference type="SAM" id="Phobius"/>
    </source>
</evidence>
<comment type="caution">
    <text evidence="7">The sequence shown here is derived from an EMBL/GenBank/DDBJ whole genome shotgun (WGS) entry which is preliminary data.</text>
</comment>
<feature type="transmembrane region" description="Helical" evidence="6">
    <location>
        <begin position="228"/>
        <end position="247"/>
    </location>
</feature>
<protein>
    <submittedName>
        <fullName evidence="7">MFS transporter</fullName>
    </submittedName>
</protein>
<dbReference type="InterPro" id="IPR011701">
    <property type="entry name" value="MFS"/>
</dbReference>
<feature type="transmembrane region" description="Helical" evidence="6">
    <location>
        <begin position="303"/>
        <end position="325"/>
    </location>
</feature>
<dbReference type="Proteomes" id="UP000243525">
    <property type="component" value="Unassembled WGS sequence"/>
</dbReference>
<keyword evidence="3 6" id="KW-0812">Transmembrane</keyword>
<keyword evidence="4 6" id="KW-1133">Transmembrane helix</keyword>
<feature type="transmembrane region" description="Helical" evidence="6">
    <location>
        <begin position="71"/>
        <end position="88"/>
    </location>
</feature>
<keyword evidence="5 6" id="KW-0472">Membrane</keyword>
<proteinExistence type="predicted"/>
<evidence type="ECO:0000256" key="3">
    <source>
        <dbReference type="ARBA" id="ARBA00022692"/>
    </source>
</evidence>
<feature type="transmembrane region" description="Helical" evidence="6">
    <location>
        <begin position="44"/>
        <end position="64"/>
    </location>
</feature>
<dbReference type="GO" id="GO:0016020">
    <property type="term" value="C:membrane"/>
    <property type="evidence" value="ECO:0007669"/>
    <property type="project" value="UniProtKB-SubCell"/>
</dbReference>
<evidence type="ECO:0000256" key="1">
    <source>
        <dbReference type="ARBA" id="ARBA00004141"/>
    </source>
</evidence>
<dbReference type="Pfam" id="PF07690">
    <property type="entry name" value="MFS_1"/>
    <property type="match status" value="1"/>
</dbReference>
<feature type="transmembrane region" description="Helical" evidence="6">
    <location>
        <begin position="94"/>
        <end position="117"/>
    </location>
</feature>
<feature type="transmembrane region" description="Helical" evidence="6">
    <location>
        <begin position="485"/>
        <end position="506"/>
    </location>
</feature>
<feature type="transmembrane region" description="Helical" evidence="6">
    <location>
        <begin position="202"/>
        <end position="222"/>
    </location>
</feature>
<sequence>MPYWLILVGIFITLIPIALALGVYMGGMSSAASYYGVDTTDIRFSVVIYYLAIAAAFPLEARFYNFFSSKPYFIACCLFYVLINLALYNTHSFAMLLVLRFVGGMSSLGIIGTMFTLVFRQFHEQRSRVLGYATMYAALFSSAPLAQLIDAWVFSNYNFNVLFLVEIFSAIPGIILMFCILKDGVDLTRNGKIPLKLVRWESFVLYSSALLLAACIMLYGQYYHWFRSARIVSCTIALGVLLCLFLVRQIKLEKPYIDLRVYKSRNFRIGMLLLVLFYLSKGDTGLLYGFYANSVKLDPYWLGYVNLINAVGIISGSLLAARFVLAGRKIRLIWMTGFGALLAFHIYILLILGSQAGTADLIIPLFLQGFGNGVLILSIVIFYVTAVPPEISFSASVSGVAYRALTFTGSMALTSYMSLYFQKIHYQHFALGIRADSPLLTERIGQYRQSLQDGGAAAAQLSAGSSQMLGKAVAVQDNLLVVRDYYSYMSAFILLVILGIAVIPHFQYQLRKIGSRLIPV</sequence>
<evidence type="ECO:0000256" key="5">
    <source>
        <dbReference type="ARBA" id="ARBA00023136"/>
    </source>
</evidence>
<dbReference type="InterPro" id="IPR036259">
    <property type="entry name" value="MFS_trans_sf"/>
</dbReference>
<feature type="transmembrane region" description="Helical" evidence="6">
    <location>
        <begin position="332"/>
        <end position="353"/>
    </location>
</feature>
<name>A0A2T5C022_9BACT</name>
<evidence type="ECO:0000256" key="2">
    <source>
        <dbReference type="ARBA" id="ARBA00022448"/>
    </source>
</evidence>
<evidence type="ECO:0000313" key="8">
    <source>
        <dbReference type="Proteomes" id="UP000243525"/>
    </source>
</evidence>
<keyword evidence="8" id="KW-1185">Reference proteome</keyword>
<accession>A0A2T5C022</accession>
<feature type="transmembrane region" description="Helical" evidence="6">
    <location>
        <begin position="161"/>
        <end position="181"/>
    </location>
</feature>
<feature type="transmembrane region" description="Helical" evidence="6">
    <location>
        <begin position="129"/>
        <end position="149"/>
    </location>
</feature>
<gene>
    <name evidence="7" type="ORF">C8N47_11268</name>
</gene>
<dbReference type="GO" id="GO:0022857">
    <property type="term" value="F:transmembrane transporter activity"/>
    <property type="evidence" value="ECO:0007669"/>
    <property type="project" value="InterPro"/>
</dbReference>
<feature type="transmembrane region" description="Helical" evidence="6">
    <location>
        <begin position="267"/>
        <end position="291"/>
    </location>
</feature>
<dbReference type="PANTHER" id="PTHR42718">
    <property type="entry name" value="MAJOR FACILITATOR SUPERFAMILY MULTIDRUG TRANSPORTER MFSC"/>
    <property type="match status" value="1"/>
</dbReference>
<evidence type="ECO:0000256" key="4">
    <source>
        <dbReference type="ARBA" id="ARBA00022989"/>
    </source>
</evidence>
<organism evidence="7 8">
    <name type="scientific">Mangrovibacterium marinum</name>
    <dbReference type="NCBI Taxonomy" id="1639118"/>
    <lineage>
        <taxon>Bacteria</taxon>
        <taxon>Pseudomonadati</taxon>
        <taxon>Bacteroidota</taxon>
        <taxon>Bacteroidia</taxon>
        <taxon>Marinilabiliales</taxon>
        <taxon>Prolixibacteraceae</taxon>
        <taxon>Mangrovibacterium</taxon>
    </lineage>
</organism>
<feature type="transmembrane region" description="Helical" evidence="6">
    <location>
        <begin position="365"/>
        <end position="388"/>
    </location>
</feature>